<accession>A0A1H6DCJ8</accession>
<dbReference type="Proteomes" id="UP000236723">
    <property type="component" value="Unassembled WGS sequence"/>
</dbReference>
<name>A0A1H6DCJ8_9ACTN</name>
<dbReference type="PANTHER" id="PTHR43792:SF1">
    <property type="entry name" value="N-ACETYLTRANSFERASE DOMAIN-CONTAINING PROTEIN"/>
    <property type="match status" value="1"/>
</dbReference>
<keyword evidence="3" id="KW-1185">Reference proteome</keyword>
<dbReference type="InterPro" id="IPR016181">
    <property type="entry name" value="Acyl_CoA_acyltransferase"/>
</dbReference>
<evidence type="ECO:0000313" key="2">
    <source>
        <dbReference type="EMBL" id="SEG82924.1"/>
    </source>
</evidence>
<dbReference type="RefSeq" id="WP_103941759.1">
    <property type="nucleotide sequence ID" value="NZ_FNVO01000015.1"/>
</dbReference>
<dbReference type="Pfam" id="PF13302">
    <property type="entry name" value="Acetyltransf_3"/>
    <property type="match status" value="1"/>
</dbReference>
<dbReference type="PANTHER" id="PTHR43792">
    <property type="entry name" value="GNAT FAMILY, PUTATIVE (AFU_ORTHOLOGUE AFUA_3G00765)-RELATED-RELATED"/>
    <property type="match status" value="1"/>
</dbReference>
<dbReference type="AlphaFoldDB" id="A0A1H6DCJ8"/>
<dbReference type="GO" id="GO:0016747">
    <property type="term" value="F:acyltransferase activity, transferring groups other than amino-acyl groups"/>
    <property type="evidence" value="ECO:0007669"/>
    <property type="project" value="InterPro"/>
</dbReference>
<dbReference type="Gene3D" id="3.40.630.30">
    <property type="match status" value="1"/>
</dbReference>
<dbReference type="EMBL" id="FNVO01000015">
    <property type="protein sequence ID" value="SEG82924.1"/>
    <property type="molecule type" value="Genomic_DNA"/>
</dbReference>
<gene>
    <name evidence="2" type="ORF">SAMN04489712_115107</name>
</gene>
<proteinExistence type="predicted"/>
<evidence type="ECO:0000313" key="3">
    <source>
        <dbReference type="Proteomes" id="UP000236723"/>
    </source>
</evidence>
<sequence length="182" mass="20325">MSGHPVLRTERLIMRRWRDADREPFAALNADPQVMEHFPAPLSRAESDALVDRIEAVLDAHGYGFWALEIAATGEFIGMTGLAPVLFDAPFTPAVEMAWRLAPAAWGHGYATEAARRALTFGFAELGLQEIVAITATTNLRSQAVMRRLGMTYDPADDFDHPHLAPGHRLQRHVLYRRQRPA</sequence>
<feature type="domain" description="N-acetyltransferase" evidence="1">
    <location>
        <begin position="12"/>
        <end position="181"/>
    </location>
</feature>
<keyword evidence="2" id="KW-0808">Transferase</keyword>
<dbReference type="InterPro" id="IPR051531">
    <property type="entry name" value="N-acetyltransferase"/>
</dbReference>
<reference evidence="3" key="1">
    <citation type="submission" date="2016-10" db="EMBL/GenBank/DDBJ databases">
        <authorList>
            <person name="Varghese N."/>
            <person name="Submissions S."/>
        </authorList>
    </citation>
    <scope>NUCLEOTIDE SEQUENCE [LARGE SCALE GENOMIC DNA]</scope>
    <source>
        <strain evidence="3">DSM 43163</strain>
    </source>
</reference>
<dbReference type="OrthoDB" id="3533156at2"/>
<organism evidence="2 3">
    <name type="scientific">Thermomonospora echinospora</name>
    <dbReference type="NCBI Taxonomy" id="1992"/>
    <lineage>
        <taxon>Bacteria</taxon>
        <taxon>Bacillati</taxon>
        <taxon>Actinomycetota</taxon>
        <taxon>Actinomycetes</taxon>
        <taxon>Streptosporangiales</taxon>
        <taxon>Thermomonosporaceae</taxon>
        <taxon>Thermomonospora</taxon>
    </lineage>
</organism>
<protein>
    <submittedName>
        <fullName evidence="2">Ribosomal-protein-alanine N-acetyltransferase</fullName>
    </submittedName>
</protein>
<dbReference type="PROSITE" id="PS51186">
    <property type="entry name" value="GNAT"/>
    <property type="match status" value="1"/>
</dbReference>
<evidence type="ECO:0000259" key="1">
    <source>
        <dbReference type="PROSITE" id="PS51186"/>
    </source>
</evidence>
<dbReference type="SUPFAM" id="SSF55729">
    <property type="entry name" value="Acyl-CoA N-acyltransferases (Nat)"/>
    <property type="match status" value="1"/>
</dbReference>
<dbReference type="InterPro" id="IPR000182">
    <property type="entry name" value="GNAT_dom"/>
</dbReference>